<dbReference type="PANTHER" id="PTHR43142">
    <property type="entry name" value="CARBOXYLIC ESTER HYDROLASE"/>
    <property type="match status" value="1"/>
</dbReference>
<dbReference type="EnsemblMetazoa" id="AMEC021249-RA">
    <property type="protein sequence ID" value="AMEC021249-PA"/>
    <property type="gene ID" value="AMEC021249"/>
</dbReference>
<evidence type="ECO:0000256" key="2">
    <source>
        <dbReference type="ARBA" id="ARBA00022487"/>
    </source>
</evidence>
<feature type="signal peptide" evidence="7">
    <location>
        <begin position="1"/>
        <end position="16"/>
    </location>
</feature>
<evidence type="ECO:0000256" key="7">
    <source>
        <dbReference type="SAM" id="SignalP"/>
    </source>
</evidence>
<dbReference type="Proteomes" id="UP000075902">
    <property type="component" value="Unassembled WGS sequence"/>
</dbReference>
<reference evidence="10" key="1">
    <citation type="submission" date="2014-01" db="EMBL/GenBank/DDBJ databases">
        <title>The Genome Sequence of Anopheles melas CM1001059_A (V2).</title>
        <authorList>
            <consortium name="The Broad Institute Genomics Platform"/>
            <person name="Neafsey D.E."/>
            <person name="Besansky N."/>
            <person name="Howell P."/>
            <person name="Walton C."/>
            <person name="Young S.K."/>
            <person name="Zeng Q."/>
            <person name="Gargeya S."/>
            <person name="Fitzgerald M."/>
            <person name="Haas B."/>
            <person name="Abouelleil A."/>
            <person name="Allen A.W."/>
            <person name="Alvarado L."/>
            <person name="Arachchi H.M."/>
            <person name="Berlin A.M."/>
            <person name="Chapman S.B."/>
            <person name="Gainer-Dewar J."/>
            <person name="Goldberg J."/>
            <person name="Griggs A."/>
            <person name="Gujja S."/>
            <person name="Hansen M."/>
            <person name="Howarth C."/>
            <person name="Imamovic A."/>
            <person name="Ireland A."/>
            <person name="Larimer J."/>
            <person name="McCowan C."/>
            <person name="Murphy C."/>
            <person name="Pearson M."/>
            <person name="Poon T.W."/>
            <person name="Priest M."/>
            <person name="Roberts A."/>
            <person name="Saif S."/>
            <person name="Shea T."/>
            <person name="Sisk P."/>
            <person name="Sykes S."/>
            <person name="Wortman J."/>
            <person name="Nusbaum C."/>
            <person name="Birren B."/>
        </authorList>
    </citation>
    <scope>NUCLEOTIDE SEQUENCE [LARGE SCALE GENOMIC DNA]</scope>
    <source>
        <strain evidence="10">CM1001059</strain>
    </source>
</reference>
<feature type="domain" description="Carboxylesterase type B" evidence="8">
    <location>
        <begin position="21"/>
        <end position="493"/>
    </location>
</feature>
<sequence>MKLLVIFGAILVTVGGQLKHPRVCTDDGCLLGTSMTDTKNLRFDAFVGIPYAKPPVGKLRFKKPIPIEPWTEDYNATESKPACLQKSFLLPGQPIVGDENCLYLNVYRPKGNGSAVPLPVMVFIHGGGYFFGSADPQLYGPERILARKQVILVTLQYRLGVLGFLSTGDAHATGNYGMLDQVLALRWVNRHISAFGGDPHSVTLFGESAGGASVQLHMMSPLSVGLFQRAIIMSGSALAVWSLPIQDPLTLARKQAKLVGVSEADELTTAELVDVLQYLDAKVLTASMPHLRTWFEHPIVMYRPTVQGASVPSEERFLPDDPRKLWAEGRYVDIPIMIGTVPNEGAVVSLAIVHNETIVEQFNENLKELLVPVLAINATDSVLEQLKGRYFPKAANNRWIKEDNADQFTKYANSNQTSCRDTTLYSFEFEGRHSFSSLYIQSNASHGVCHQDELLYLFRMIDLFPDFPPDSPETEMCNAWTEFLVNFASNGTRPDSSRSCEANNIQTVTFGNAKSSPESTSAASAVLVSSGNGLDVEMERMHEFWTQTEQRDPARLMTSRRVIVVTFQYRLGVFGFFSTGDRSAPGNFGMKDQVMALRWVKKNIRAFGGDPNLVTIFGESAGGSSVQFQMISPLSRGLFHRAVSMSGSAISSWSVPIENPLILARAQAKVLGIVDASELSTEELVEQLREVDAVELTRSTERLKLWDIHPITLYHPVVEPPEEPEPFLAEDPRAAWRRGAYATVPWMTGSIPNDGSIITQTIYRNDSLVEDLNSKFVNLLPLILRTSITKEKLARLRKRFLKNTPPSKWITKNNYAELTKLMSEAWFLYPTVRSIKQHHASRKHTPTSVYSFQFRGRYSFSKLFTGTDTPYGISHLDEMIYLFRMPLFFPEFPPGSPEAEMTQLWVKFFVDFATHDIVDKNPQPNDPWQGKYNASTTKSACIQIVTVLPSPRLYGSEDCLYLNVFMPTLKIREAALLPVMVYIQGGGFLYGSAQLEQRNPARFMTWSRVIVVTFQYRLGVFGFLSTGDRSAPGNFGMKDQVMVLRWVKKNIRAFGGDPNRVTIFGESAGGSSVQYQMISPLSRGLFHRAISMGGSDFNSLKAAIGSPLAFARAQANVVGIENANELSSAELVEELRKLFSEAYFQYPMVKNIKQHLANRKNTSTSVYSFQFRGRYSFSTLFTGSDKQYGISYLDELIYLFRMPLFFPEFPPGSPEAEMAQLWVKFFVDFATQESVDKIGTCYGEKCEVVTFANSNNRYFLVNKKLVPGLDEEMYRFWKGFYEVKA</sequence>
<keyword evidence="5" id="KW-0325">Glycoprotein</keyword>
<evidence type="ECO:0000313" key="9">
    <source>
        <dbReference type="EnsemblMetazoa" id="AMEC021249-PA"/>
    </source>
</evidence>
<evidence type="ECO:0000313" key="10">
    <source>
        <dbReference type="Proteomes" id="UP000075902"/>
    </source>
</evidence>
<keyword evidence="10" id="KW-1185">Reference proteome</keyword>
<comment type="similarity">
    <text evidence="1">Belongs to the type-B carboxylesterase/lipase family.</text>
</comment>
<keyword evidence="4" id="KW-1015">Disulfide bond</keyword>
<dbReference type="InterPro" id="IPR002018">
    <property type="entry name" value="CarbesteraseB"/>
</dbReference>
<evidence type="ECO:0000256" key="6">
    <source>
        <dbReference type="ARBA" id="ARBA00039155"/>
    </source>
</evidence>
<dbReference type="Pfam" id="PF00135">
    <property type="entry name" value="COesterase"/>
    <property type="match status" value="3"/>
</dbReference>
<protein>
    <recommendedName>
        <fullName evidence="6">carboxylesterase</fullName>
        <ecNumber evidence="6">3.1.1.1</ecNumber>
    </recommendedName>
</protein>
<feature type="domain" description="Carboxylesterase type B" evidence="8">
    <location>
        <begin position="546"/>
        <end position="915"/>
    </location>
</feature>
<dbReference type="GO" id="GO:0106435">
    <property type="term" value="F:carboxylesterase activity"/>
    <property type="evidence" value="ECO:0007669"/>
    <property type="project" value="UniProtKB-EC"/>
</dbReference>
<feature type="domain" description="Carboxylesterase type B" evidence="8">
    <location>
        <begin position="920"/>
        <end position="1136"/>
    </location>
</feature>
<dbReference type="PROSITE" id="PS00941">
    <property type="entry name" value="CARBOXYLESTERASE_B_2"/>
    <property type="match status" value="1"/>
</dbReference>
<dbReference type="PANTHER" id="PTHR43142:SF1">
    <property type="entry name" value="CARBOXYLIC ESTER HYDROLASE"/>
    <property type="match status" value="1"/>
</dbReference>
<evidence type="ECO:0000256" key="1">
    <source>
        <dbReference type="ARBA" id="ARBA00005964"/>
    </source>
</evidence>
<reference evidence="9" key="2">
    <citation type="submission" date="2020-05" db="UniProtKB">
        <authorList>
            <consortium name="EnsemblMetazoa"/>
        </authorList>
    </citation>
    <scope>IDENTIFICATION</scope>
    <source>
        <strain evidence="9">CM1001059</strain>
    </source>
</reference>
<dbReference type="VEuPathDB" id="VectorBase:AMEC021249"/>
<dbReference type="InterPro" id="IPR019819">
    <property type="entry name" value="Carboxylesterase_B_CS"/>
</dbReference>
<feature type="chain" id="PRO_5008138224" description="carboxylesterase" evidence="7">
    <location>
        <begin position="17"/>
        <end position="1285"/>
    </location>
</feature>
<evidence type="ECO:0000256" key="5">
    <source>
        <dbReference type="ARBA" id="ARBA00023180"/>
    </source>
</evidence>
<dbReference type="InterPro" id="IPR019826">
    <property type="entry name" value="Carboxylesterase_B_AS"/>
</dbReference>
<dbReference type="SUPFAM" id="SSF53474">
    <property type="entry name" value="alpha/beta-Hydrolases"/>
    <property type="match status" value="3"/>
</dbReference>
<evidence type="ECO:0000256" key="3">
    <source>
        <dbReference type="ARBA" id="ARBA00022801"/>
    </source>
</evidence>
<keyword evidence="2" id="KW-0719">Serine esterase</keyword>
<proteinExistence type="inferred from homology"/>
<keyword evidence="7" id="KW-0732">Signal</keyword>
<dbReference type="EC" id="3.1.1.1" evidence="6"/>
<dbReference type="Gene3D" id="3.40.50.1820">
    <property type="entry name" value="alpha/beta hydrolase"/>
    <property type="match status" value="4"/>
</dbReference>
<dbReference type="STRING" id="34690.A0A182UIY7"/>
<name>A0A182UIY7_9DIPT</name>
<dbReference type="PROSITE" id="PS00122">
    <property type="entry name" value="CARBOXYLESTERASE_B_1"/>
    <property type="match status" value="3"/>
</dbReference>
<dbReference type="InterPro" id="IPR029058">
    <property type="entry name" value="AB_hydrolase_fold"/>
</dbReference>
<evidence type="ECO:0000256" key="4">
    <source>
        <dbReference type="ARBA" id="ARBA00023157"/>
    </source>
</evidence>
<organism evidence="9 10">
    <name type="scientific">Anopheles melas</name>
    <dbReference type="NCBI Taxonomy" id="34690"/>
    <lineage>
        <taxon>Eukaryota</taxon>
        <taxon>Metazoa</taxon>
        <taxon>Ecdysozoa</taxon>
        <taxon>Arthropoda</taxon>
        <taxon>Hexapoda</taxon>
        <taxon>Insecta</taxon>
        <taxon>Pterygota</taxon>
        <taxon>Neoptera</taxon>
        <taxon>Endopterygota</taxon>
        <taxon>Diptera</taxon>
        <taxon>Nematocera</taxon>
        <taxon>Culicoidea</taxon>
        <taxon>Culicidae</taxon>
        <taxon>Anophelinae</taxon>
        <taxon>Anopheles</taxon>
    </lineage>
</organism>
<evidence type="ECO:0000259" key="8">
    <source>
        <dbReference type="Pfam" id="PF00135"/>
    </source>
</evidence>
<keyword evidence="3" id="KW-0378">Hydrolase</keyword>
<accession>A0A182UIY7</accession>